<protein>
    <recommendedName>
        <fullName evidence="4">DUF4307 domain-containing protein</fullName>
    </recommendedName>
</protein>
<dbReference type="InterPro" id="IPR025443">
    <property type="entry name" value="DUF4307"/>
</dbReference>
<keyword evidence="3" id="KW-1185">Reference proteome</keyword>
<dbReference type="AlphaFoldDB" id="A0A917TAT2"/>
<feature type="transmembrane region" description="Helical" evidence="1">
    <location>
        <begin position="27"/>
        <end position="48"/>
    </location>
</feature>
<sequence>MTETHATTQYPPGRYGRRREPQPRRRWLVACLAALALVAAGAIVWRLFQQYGPQEYEPQVQRFYDVTDDGISVDFVVRKDADTEATCRVRARSASGEEVGLAEVDVPKGAEPVVSYRLATSDRPVTVEVPACGPLRSR</sequence>
<evidence type="ECO:0008006" key="4">
    <source>
        <dbReference type="Google" id="ProtNLM"/>
    </source>
</evidence>
<keyword evidence="1" id="KW-0472">Membrane</keyword>
<reference evidence="2" key="1">
    <citation type="journal article" date="2014" name="Int. J. Syst. Evol. Microbiol.">
        <title>Complete genome sequence of Corynebacterium casei LMG S-19264T (=DSM 44701T), isolated from a smear-ripened cheese.</title>
        <authorList>
            <consortium name="US DOE Joint Genome Institute (JGI-PGF)"/>
            <person name="Walter F."/>
            <person name="Albersmeier A."/>
            <person name="Kalinowski J."/>
            <person name="Ruckert C."/>
        </authorList>
    </citation>
    <scope>NUCLEOTIDE SEQUENCE</scope>
    <source>
        <strain evidence="2">JCM 19831</strain>
    </source>
</reference>
<reference evidence="2" key="2">
    <citation type="submission" date="2020-09" db="EMBL/GenBank/DDBJ databases">
        <authorList>
            <person name="Sun Q."/>
            <person name="Ohkuma M."/>
        </authorList>
    </citation>
    <scope>NUCLEOTIDE SEQUENCE</scope>
    <source>
        <strain evidence="2">JCM 19831</strain>
    </source>
</reference>
<keyword evidence="1" id="KW-1133">Transmembrane helix</keyword>
<organism evidence="2 3">
    <name type="scientific">Dactylosporangium sucinum</name>
    <dbReference type="NCBI Taxonomy" id="1424081"/>
    <lineage>
        <taxon>Bacteria</taxon>
        <taxon>Bacillati</taxon>
        <taxon>Actinomycetota</taxon>
        <taxon>Actinomycetes</taxon>
        <taxon>Micromonosporales</taxon>
        <taxon>Micromonosporaceae</taxon>
        <taxon>Dactylosporangium</taxon>
    </lineage>
</organism>
<evidence type="ECO:0000313" key="3">
    <source>
        <dbReference type="Proteomes" id="UP000642070"/>
    </source>
</evidence>
<evidence type="ECO:0000313" key="2">
    <source>
        <dbReference type="EMBL" id="GGM16654.1"/>
    </source>
</evidence>
<evidence type="ECO:0000256" key="1">
    <source>
        <dbReference type="SAM" id="Phobius"/>
    </source>
</evidence>
<dbReference type="RefSeq" id="WP_190249226.1">
    <property type="nucleotide sequence ID" value="NZ_BMPI01000007.1"/>
</dbReference>
<gene>
    <name evidence="2" type="ORF">GCM10007977_017400</name>
</gene>
<proteinExistence type="predicted"/>
<dbReference type="Pfam" id="PF14155">
    <property type="entry name" value="DUF4307"/>
    <property type="match status" value="1"/>
</dbReference>
<name>A0A917TAT2_9ACTN</name>
<comment type="caution">
    <text evidence="2">The sequence shown here is derived from an EMBL/GenBank/DDBJ whole genome shotgun (WGS) entry which is preliminary data.</text>
</comment>
<dbReference type="EMBL" id="BMPI01000007">
    <property type="protein sequence ID" value="GGM16654.1"/>
    <property type="molecule type" value="Genomic_DNA"/>
</dbReference>
<accession>A0A917TAT2</accession>
<keyword evidence="1" id="KW-0812">Transmembrane</keyword>
<dbReference type="Proteomes" id="UP000642070">
    <property type="component" value="Unassembled WGS sequence"/>
</dbReference>